<comment type="caution">
    <text evidence="2">The sequence shown here is derived from an EMBL/GenBank/DDBJ whole genome shotgun (WGS) entry which is preliminary data.</text>
</comment>
<feature type="compositionally biased region" description="Basic and acidic residues" evidence="1">
    <location>
        <begin position="200"/>
        <end position="209"/>
    </location>
</feature>
<feature type="compositionally biased region" description="Basic and acidic residues" evidence="1">
    <location>
        <begin position="460"/>
        <end position="477"/>
    </location>
</feature>
<proteinExistence type="predicted"/>
<feature type="compositionally biased region" description="Polar residues" evidence="1">
    <location>
        <begin position="422"/>
        <end position="431"/>
    </location>
</feature>
<dbReference type="AlphaFoldDB" id="A0A2G5SWN9"/>
<feature type="compositionally biased region" description="Basic and acidic residues" evidence="1">
    <location>
        <begin position="337"/>
        <end position="351"/>
    </location>
</feature>
<feature type="region of interest" description="Disordered" evidence="1">
    <location>
        <begin position="83"/>
        <end position="123"/>
    </location>
</feature>
<protein>
    <submittedName>
        <fullName evidence="2">Uncharacterized protein</fullName>
    </submittedName>
</protein>
<feature type="compositionally biased region" description="Basic and acidic residues" evidence="1">
    <location>
        <begin position="527"/>
        <end position="544"/>
    </location>
</feature>
<feature type="compositionally biased region" description="Basic and acidic residues" evidence="1">
    <location>
        <begin position="249"/>
        <end position="272"/>
    </location>
</feature>
<reference evidence="3" key="1">
    <citation type="submission" date="2017-10" db="EMBL/GenBank/DDBJ databases">
        <title>Rapid genome shrinkage in a self-fertile nematode reveals novel sperm competition proteins.</title>
        <authorList>
            <person name="Yin D."/>
            <person name="Schwarz E.M."/>
            <person name="Thomas C.G."/>
            <person name="Felde R.L."/>
            <person name="Korf I.F."/>
            <person name="Cutter A.D."/>
            <person name="Schartner C.M."/>
            <person name="Ralston E.J."/>
            <person name="Meyer B.J."/>
            <person name="Haag E.S."/>
        </authorList>
    </citation>
    <scope>NUCLEOTIDE SEQUENCE [LARGE SCALE GENOMIC DNA]</scope>
    <source>
        <strain evidence="3">JU1422</strain>
    </source>
</reference>
<gene>
    <name evidence="2" type="primary">Cnig_chr_X.g25009</name>
    <name evidence="2" type="ORF">B9Z55_025009</name>
</gene>
<dbReference type="Proteomes" id="UP000230233">
    <property type="component" value="Chromosome X"/>
</dbReference>
<feature type="region of interest" description="Disordered" evidence="1">
    <location>
        <begin position="31"/>
        <end position="58"/>
    </location>
</feature>
<evidence type="ECO:0000313" key="2">
    <source>
        <dbReference type="EMBL" id="PIC19467.1"/>
    </source>
</evidence>
<keyword evidence="3" id="KW-1185">Reference proteome</keyword>
<feature type="region of interest" description="Disordered" evidence="1">
    <location>
        <begin position="527"/>
        <end position="552"/>
    </location>
</feature>
<feature type="region of interest" description="Disordered" evidence="1">
    <location>
        <begin position="150"/>
        <end position="277"/>
    </location>
</feature>
<sequence length="567" mass="64928">MYISREKLYFYPILNLRNTLFFRMSNNHVPPNSSGHGKRSDGSVQHNGPRTATSAEAEPVRRVAQVIRFIEFVREDGTVEWVQGDLSSDDSSGLDQSDDDGSGHEESIGAPEQQNGRQMAREPMASGHLRRLEPGNLHGLSYDERFLRSSRNAEEQDRNQHRQGTHMIDPQDSQDPPTGRRQRIHGSSYIEGFNRNRSSRNADEQDGNQHRQGAHMIHSQDSQEPPTGRRQRIHGPSYIDGFNRNRSSRNADEQDRNQNRHGAHADLDEHRDSRHGRQVAVVSPNSYTEKFNQIRFGNPVNRRERVNDYSTRGREGSSRYESNHAEEGIMNHRAAVRNKDGSNFDSHRGRPTENSSVNRSNYAQGFVKKSNRLGHQDEHSNGGRERISRYESNHAKGGIMNHQATVRNNDGSNFDRHRGRPTANNSINRSNYAPGFFINRSSNENEGNRLGYQDEYSNGGRERSSRYESRNNAHRSDGQSGSQSRSESFDAMILEAYRDFALNDAPLPIPPYDNIRRMHQACKEKQEARRARENGELPPYERRYPGITPTPRLEFDFLNKTGPFRRT</sequence>
<evidence type="ECO:0000313" key="3">
    <source>
        <dbReference type="Proteomes" id="UP000230233"/>
    </source>
</evidence>
<dbReference type="EMBL" id="PDUG01000006">
    <property type="protein sequence ID" value="PIC19467.1"/>
    <property type="molecule type" value="Genomic_DNA"/>
</dbReference>
<feature type="compositionally biased region" description="Polar residues" evidence="1">
    <location>
        <begin position="42"/>
        <end position="54"/>
    </location>
</feature>
<feature type="region of interest" description="Disordered" evidence="1">
    <location>
        <begin position="302"/>
        <end position="487"/>
    </location>
</feature>
<dbReference type="OrthoDB" id="10513804at2759"/>
<feature type="compositionally biased region" description="Polar residues" evidence="1">
    <location>
        <begin position="402"/>
        <end position="412"/>
    </location>
</feature>
<feature type="compositionally biased region" description="Basic and acidic residues" evidence="1">
    <location>
        <begin position="150"/>
        <end position="160"/>
    </location>
</feature>
<accession>A0A2G5SWN9</accession>
<evidence type="ECO:0000256" key="1">
    <source>
        <dbReference type="SAM" id="MobiDB-lite"/>
    </source>
</evidence>
<feature type="compositionally biased region" description="Basic and acidic residues" evidence="1">
    <location>
        <begin position="374"/>
        <end position="394"/>
    </location>
</feature>
<name>A0A2G5SWN9_9PELO</name>
<feature type="compositionally biased region" description="Low complexity" evidence="1">
    <location>
        <begin position="83"/>
        <end position="95"/>
    </location>
</feature>
<feature type="compositionally biased region" description="Basic and acidic residues" evidence="1">
    <location>
        <begin position="302"/>
        <end position="330"/>
    </location>
</feature>
<feature type="compositionally biased region" description="Polar residues" evidence="1">
    <location>
        <begin position="352"/>
        <end position="363"/>
    </location>
</feature>
<organism evidence="2 3">
    <name type="scientific">Caenorhabditis nigoni</name>
    <dbReference type="NCBI Taxonomy" id="1611254"/>
    <lineage>
        <taxon>Eukaryota</taxon>
        <taxon>Metazoa</taxon>
        <taxon>Ecdysozoa</taxon>
        <taxon>Nematoda</taxon>
        <taxon>Chromadorea</taxon>
        <taxon>Rhabditida</taxon>
        <taxon>Rhabditina</taxon>
        <taxon>Rhabditomorpha</taxon>
        <taxon>Rhabditoidea</taxon>
        <taxon>Rhabditidae</taxon>
        <taxon>Peloderinae</taxon>
        <taxon>Caenorhabditis</taxon>
    </lineage>
</organism>